<evidence type="ECO:0000256" key="4">
    <source>
        <dbReference type="PROSITE-ProRule" id="PRU00175"/>
    </source>
</evidence>
<dbReference type="GO" id="GO:0008270">
    <property type="term" value="F:zinc ion binding"/>
    <property type="evidence" value="ECO:0007669"/>
    <property type="project" value="UniProtKB-KW"/>
</dbReference>
<dbReference type="Proteomes" id="UP001620626">
    <property type="component" value="Unassembled WGS sequence"/>
</dbReference>
<evidence type="ECO:0000256" key="3">
    <source>
        <dbReference type="ARBA" id="ARBA00022833"/>
    </source>
</evidence>
<accession>A0ABD2L432</accession>
<comment type="caution">
    <text evidence="6">The sequence shown here is derived from an EMBL/GenBank/DDBJ whole genome shotgun (WGS) entry which is preliminary data.</text>
</comment>
<protein>
    <recommendedName>
        <fullName evidence="5">RING-type domain-containing protein</fullName>
    </recommendedName>
</protein>
<name>A0ABD2L432_9BILA</name>
<dbReference type="PANTHER" id="PTHR22763:SF191">
    <property type="entry name" value="RING FINGER PROTEIN 145 HOMOLOG"/>
    <property type="match status" value="1"/>
</dbReference>
<gene>
    <name evidence="6" type="ORF">niasHT_012450</name>
</gene>
<keyword evidence="3" id="KW-0862">Zinc</keyword>
<evidence type="ECO:0000313" key="6">
    <source>
        <dbReference type="EMBL" id="KAL3109662.1"/>
    </source>
</evidence>
<keyword evidence="1" id="KW-0479">Metal-binding</keyword>
<dbReference type="Gene3D" id="3.30.40.10">
    <property type="entry name" value="Zinc/RING finger domain, C3HC4 (zinc finger)"/>
    <property type="match status" value="1"/>
</dbReference>
<sequence>MWHHGFEPPPSVLYYLTKSTSPHMQFFFGIGAQSWDALSPVTTHTYSKIAVMTNSAQNARARLRESKRRRAANGRAARSRYAQVGVKCVICRQNTSTVTRASLSCLHAFHRQCLYKWLSYKVTCPTCFRALTKEDETAIAGGVNSAGTHFTGQHHIQYNAFHFGIFLFSLNAMFTKSRALFSSPFCSISSTFSCIIRLHLSHLPHLSPFFVSNGSPNFAPFFRSLLLLALCLSVRLDPLLETFALILCAPTPCFFRFLKQFGEPKSNAFQFR</sequence>
<dbReference type="PROSITE" id="PS50089">
    <property type="entry name" value="ZF_RING_2"/>
    <property type="match status" value="1"/>
</dbReference>
<dbReference type="EMBL" id="JBICBT010000560">
    <property type="protein sequence ID" value="KAL3109662.1"/>
    <property type="molecule type" value="Genomic_DNA"/>
</dbReference>
<dbReference type="InterPro" id="IPR001841">
    <property type="entry name" value="Znf_RING"/>
</dbReference>
<dbReference type="InterPro" id="IPR050731">
    <property type="entry name" value="HRD1_E3_ubiq-ligases"/>
</dbReference>
<organism evidence="6 7">
    <name type="scientific">Heterodera trifolii</name>
    <dbReference type="NCBI Taxonomy" id="157864"/>
    <lineage>
        <taxon>Eukaryota</taxon>
        <taxon>Metazoa</taxon>
        <taxon>Ecdysozoa</taxon>
        <taxon>Nematoda</taxon>
        <taxon>Chromadorea</taxon>
        <taxon>Rhabditida</taxon>
        <taxon>Tylenchina</taxon>
        <taxon>Tylenchomorpha</taxon>
        <taxon>Tylenchoidea</taxon>
        <taxon>Heteroderidae</taxon>
        <taxon>Heteroderinae</taxon>
        <taxon>Heterodera</taxon>
    </lineage>
</organism>
<proteinExistence type="predicted"/>
<dbReference type="SUPFAM" id="SSF57850">
    <property type="entry name" value="RING/U-box"/>
    <property type="match status" value="1"/>
</dbReference>
<evidence type="ECO:0000256" key="2">
    <source>
        <dbReference type="ARBA" id="ARBA00022771"/>
    </source>
</evidence>
<feature type="domain" description="RING-type" evidence="5">
    <location>
        <begin position="88"/>
        <end position="127"/>
    </location>
</feature>
<dbReference type="Pfam" id="PF13639">
    <property type="entry name" value="zf-RING_2"/>
    <property type="match status" value="1"/>
</dbReference>
<dbReference type="SMART" id="SM00184">
    <property type="entry name" value="RING"/>
    <property type="match status" value="1"/>
</dbReference>
<dbReference type="AlphaFoldDB" id="A0ABD2L432"/>
<keyword evidence="7" id="KW-1185">Reference proteome</keyword>
<dbReference type="PANTHER" id="PTHR22763">
    <property type="entry name" value="RING ZINC FINGER PROTEIN"/>
    <property type="match status" value="1"/>
</dbReference>
<evidence type="ECO:0000259" key="5">
    <source>
        <dbReference type="PROSITE" id="PS50089"/>
    </source>
</evidence>
<evidence type="ECO:0000256" key="1">
    <source>
        <dbReference type="ARBA" id="ARBA00022723"/>
    </source>
</evidence>
<evidence type="ECO:0000313" key="7">
    <source>
        <dbReference type="Proteomes" id="UP001620626"/>
    </source>
</evidence>
<dbReference type="InterPro" id="IPR013083">
    <property type="entry name" value="Znf_RING/FYVE/PHD"/>
</dbReference>
<keyword evidence="2 4" id="KW-0863">Zinc-finger</keyword>
<reference evidence="6 7" key="1">
    <citation type="submission" date="2024-10" db="EMBL/GenBank/DDBJ databases">
        <authorList>
            <person name="Kim D."/>
        </authorList>
    </citation>
    <scope>NUCLEOTIDE SEQUENCE [LARGE SCALE GENOMIC DNA]</scope>
    <source>
        <strain evidence="6">BH-2024</strain>
    </source>
</reference>